<feature type="region of interest" description="Disordered" evidence="1">
    <location>
        <begin position="281"/>
        <end position="369"/>
    </location>
</feature>
<protein>
    <recommendedName>
        <fullName evidence="4">ParB/Sulfiredoxin domain-containing protein</fullName>
    </recommendedName>
</protein>
<evidence type="ECO:0000313" key="2">
    <source>
        <dbReference type="EMBL" id="EJR36956.1"/>
    </source>
</evidence>
<evidence type="ECO:0008006" key="4">
    <source>
        <dbReference type="Google" id="ProtNLM"/>
    </source>
</evidence>
<dbReference type="AlphaFoldDB" id="J8IHI0"/>
<name>J8IHI0_BACCE</name>
<comment type="caution">
    <text evidence="2">The sequence shown here is derived from an EMBL/GenBank/DDBJ whole genome shotgun (WGS) entry which is preliminary data.</text>
</comment>
<reference evidence="2 3" key="1">
    <citation type="submission" date="2012-04" db="EMBL/GenBank/DDBJ databases">
        <title>The Genome Sequence of Bacillus cereus VD048.</title>
        <authorList>
            <consortium name="The Broad Institute Genome Sequencing Platform"/>
            <consortium name="The Broad Institute Genome Sequencing Center for Infectious Disease"/>
            <person name="Feldgarden M."/>
            <person name="Van der Auwera G.A."/>
            <person name="Mahillon J."/>
            <person name="Duprez V."/>
            <person name="Timmery S."/>
            <person name="Mattelet C."/>
            <person name="Dierick K."/>
            <person name="Sun M."/>
            <person name="Yu Z."/>
            <person name="Zhu L."/>
            <person name="Hu X."/>
            <person name="Shank E.B."/>
            <person name="Swiecicka I."/>
            <person name="Hansen B.M."/>
            <person name="Andrup L."/>
            <person name="Young S.K."/>
            <person name="Zeng Q."/>
            <person name="Gargeya S."/>
            <person name="Fitzgerald M."/>
            <person name="Haas B."/>
            <person name="Abouelleil A."/>
            <person name="Alvarado L."/>
            <person name="Arachchi H.M."/>
            <person name="Berlin A."/>
            <person name="Chapman S.B."/>
            <person name="Goldberg J."/>
            <person name="Griggs A."/>
            <person name="Gujja S."/>
            <person name="Hansen M."/>
            <person name="Howarth C."/>
            <person name="Imamovic A."/>
            <person name="Larimer J."/>
            <person name="McCowen C."/>
            <person name="Montmayeur A."/>
            <person name="Murphy C."/>
            <person name="Neiman D."/>
            <person name="Pearson M."/>
            <person name="Priest M."/>
            <person name="Roberts A."/>
            <person name="Saif S."/>
            <person name="Shea T."/>
            <person name="Sisk P."/>
            <person name="Sykes S."/>
            <person name="Wortman J."/>
            <person name="Nusbaum C."/>
            <person name="Birren B."/>
        </authorList>
    </citation>
    <scope>NUCLEOTIDE SEQUENCE [LARGE SCALE GENOMIC DNA]</scope>
    <source>
        <strain evidence="2 3">VD048</strain>
    </source>
</reference>
<feature type="non-terminal residue" evidence="2">
    <location>
        <position position="369"/>
    </location>
</feature>
<dbReference type="EMBL" id="AHEU01000005">
    <property type="protein sequence ID" value="EJR36956.1"/>
    <property type="molecule type" value="Genomic_DNA"/>
</dbReference>
<gene>
    <name evidence="2" type="ORF">IIG_01075</name>
</gene>
<feature type="compositionally biased region" description="Polar residues" evidence="1">
    <location>
        <begin position="281"/>
        <end position="305"/>
    </location>
</feature>
<evidence type="ECO:0000256" key="1">
    <source>
        <dbReference type="SAM" id="MobiDB-lite"/>
    </source>
</evidence>
<feature type="compositionally biased region" description="Low complexity" evidence="1">
    <location>
        <begin position="306"/>
        <end position="334"/>
    </location>
</feature>
<evidence type="ECO:0000313" key="3">
    <source>
        <dbReference type="Proteomes" id="UP000006960"/>
    </source>
</evidence>
<accession>J8IHI0</accession>
<dbReference type="Proteomes" id="UP000006960">
    <property type="component" value="Unassembled WGS sequence"/>
</dbReference>
<sequence>MTYKHAILPVSNLRIFQENPRFQPQENQDAAITKILLNKKLFGLISDIAKNGLDPSESIMVFNSQQRDEYIVKEGNRRITSVKLLNDPELVPSSFANRSDIIKRIINIIDENNYQSIPHVQCVIFEEDGELINHFIELKHTGENKGAGRIGWDTESQTRFTKQKDPYKNYLLSFINKIHPGYQDNSGFTTFERIISDPSVRKEIGMEIDRKKPAIILSDDMSTKKLFYIIDCLITKKIKVSDVYDKELRLKFIEKHLKTQEQLKSIETLYETYFKNGKSPSVTPITGTTETQHPVAPTTGTTETQHPVAPTTGTTGTQHPVTPTTGTTETQHPVAPTTGTTGTQHPVVPTAGTTETQHPVVPTAGTTGT</sequence>
<dbReference type="HOGENOM" id="CLU_751246_0_0_9"/>
<organism evidence="2 3">
    <name type="scientific">Bacillus cereus VD048</name>
    <dbReference type="NCBI Taxonomy" id="1053226"/>
    <lineage>
        <taxon>Bacteria</taxon>
        <taxon>Bacillati</taxon>
        <taxon>Bacillota</taxon>
        <taxon>Bacilli</taxon>
        <taxon>Bacillales</taxon>
        <taxon>Bacillaceae</taxon>
        <taxon>Bacillus</taxon>
        <taxon>Bacillus cereus group</taxon>
    </lineage>
</organism>
<proteinExistence type="predicted"/>